<keyword evidence="10" id="KW-1185">Reference proteome</keyword>
<dbReference type="Gene3D" id="1.10.1790.10">
    <property type="entry name" value="PRD domain"/>
    <property type="match status" value="2"/>
</dbReference>
<dbReference type="CDD" id="cd00211">
    <property type="entry name" value="PTS_IIA_fru"/>
    <property type="match status" value="1"/>
</dbReference>
<reference evidence="9 10" key="1">
    <citation type="submission" date="2017-02" db="EMBL/GenBank/DDBJ databases">
        <authorList>
            <person name="Peterson S.W."/>
        </authorList>
    </citation>
    <scope>NUCLEOTIDE SEQUENCE [LARGE SCALE GENOMIC DNA]</scope>
    <source>
        <strain evidence="9 10">DSM 15102</strain>
    </source>
</reference>
<evidence type="ECO:0000256" key="3">
    <source>
        <dbReference type="ARBA" id="ARBA00023015"/>
    </source>
</evidence>
<dbReference type="Gene3D" id="3.40.50.2300">
    <property type="match status" value="1"/>
</dbReference>
<dbReference type="GO" id="GO:0003700">
    <property type="term" value="F:DNA-binding transcription factor activity"/>
    <property type="evidence" value="ECO:0007669"/>
    <property type="project" value="InterPro"/>
</dbReference>
<dbReference type="InterPro" id="IPR036388">
    <property type="entry name" value="WH-like_DNA-bd_sf"/>
</dbReference>
<dbReference type="SUPFAM" id="SSF55804">
    <property type="entry name" value="Phoshotransferase/anion transport protein"/>
    <property type="match status" value="1"/>
</dbReference>
<evidence type="ECO:0000259" key="6">
    <source>
        <dbReference type="PROSITE" id="PS51094"/>
    </source>
</evidence>
<dbReference type="CDD" id="cd05568">
    <property type="entry name" value="PTS_IIB_bgl_like"/>
    <property type="match status" value="1"/>
</dbReference>
<keyword evidence="1" id="KW-0808">Transferase</keyword>
<evidence type="ECO:0000256" key="4">
    <source>
        <dbReference type="ARBA" id="ARBA00023159"/>
    </source>
</evidence>
<feature type="domain" description="PRD" evidence="8">
    <location>
        <begin position="295"/>
        <end position="400"/>
    </location>
</feature>
<protein>
    <submittedName>
        <fullName evidence="9">Activator of the mannose operon, transcriptional antiterminator</fullName>
    </submittedName>
</protein>
<accession>A0A1T4L649</accession>
<dbReference type="PANTHER" id="PTHR30185:SF12">
    <property type="entry name" value="TRANSCRIPTIONAL REGULATOR MANR"/>
    <property type="match status" value="1"/>
</dbReference>
<dbReference type="InterPro" id="IPR002178">
    <property type="entry name" value="PTS_EIIA_type-2_dom"/>
</dbReference>
<dbReference type="GO" id="GO:0009401">
    <property type="term" value="P:phosphoenolpyruvate-dependent sugar phosphotransferase system"/>
    <property type="evidence" value="ECO:0007669"/>
    <property type="project" value="InterPro"/>
</dbReference>
<keyword evidence="3" id="KW-0805">Transcription regulation</keyword>
<dbReference type="RefSeq" id="WP_087678296.1">
    <property type="nucleotide sequence ID" value="NZ_FUWV01000003.1"/>
</dbReference>
<evidence type="ECO:0000259" key="8">
    <source>
        <dbReference type="PROSITE" id="PS51372"/>
    </source>
</evidence>
<dbReference type="Pfam" id="PF00359">
    <property type="entry name" value="PTS_EIIA_2"/>
    <property type="match status" value="1"/>
</dbReference>
<dbReference type="PANTHER" id="PTHR30185">
    <property type="entry name" value="CRYPTIC BETA-GLUCOSIDE BGL OPERON ANTITERMINATOR"/>
    <property type="match status" value="1"/>
</dbReference>
<dbReference type="Proteomes" id="UP000196365">
    <property type="component" value="Unassembled WGS sequence"/>
</dbReference>
<dbReference type="SUPFAM" id="SSF63520">
    <property type="entry name" value="PTS-regulatory domain, PRD"/>
    <property type="match status" value="2"/>
</dbReference>
<keyword evidence="4" id="KW-0010">Activator</keyword>
<feature type="domain" description="PTS EIIA type-2" evidence="6">
    <location>
        <begin position="504"/>
        <end position="643"/>
    </location>
</feature>
<dbReference type="InterPro" id="IPR013011">
    <property type="entry name" value="PTS_EIIB_2"/>
</dbReference>
<dbReference type="PROSITE" id="PS51372">
    <property type="entry name" value="PRD_2"/>
    <property type="match status" value="2"/>
</dbReference>
<dbReference type="SUPFAM" id="SSF52794">
    <property type="entry name" value="PTS system IIB component-like"/>
    <property type="match status" value="1"/>
</dbReference>
<dbReference type="InterPro" id="IPR050661">
    <property type="entry name" value="BglG_antiterminators"/>
</dbReference>
<dbReference type="InterPro" id="IPR036095">
    <property type="entry name" value="PTS_EIIB-like_sf"/>
</dbReference>
<dbReference type="Pfam" id="PF08280">
    <property type="entry name" value="HTH_Mga"/>
    <property type="match status" value="1"/>
</dbReference>
<dbReference type="AlphaFoldDB" id="A0A1T4L649"/>
<dbReference type="Pfam" id="PF05043">
    <property type="entry name" value="Mga"/>
    <property type="match status" value="1"/>
</dbReference>
<dbReference type="InterPro" id="IPR036634">
    <property type="entry name" value="PRD_sf"/>
</dbReference>
<sequence length="645" mass="75148">MRNKQTHRQKDLLKILILNKEKTFRVQELSNLLNCGEKTIRNDLDKIEKFIKDYPSIKLLRKPGIGISISIGEEDQSAIFEKILNATESENEEERIVEIAYKLLVTRKPITLQSFANKYFLPKSTIKKDLKIISDWLTKYNLILISKPRFGNKIVGEELDKRNALARLYELNNHSYFSGNYYVLDLFIPYEIQAVKKALLEMAKKFSLCFSDNTMDGLLVHVLIMIKRTMQKSPVAIPESEKIEGMNRLEYPYAQFLLERLEKIFKLRFPEEELIYFTWHLASSKFQSNEVDYLSSHKQLKDIVHQMIQKMEKLTIYHFSTDRILFRSLSIHMHAVLNRLKYGFPITNPLLSDIKKMYPYMFNMIFFVINNIQWIQNLPEDEVAYIVLHFQASIERMEGKMVKKRAIIVCHLGIGISHLLEAKIKQHFYEIDILACVSKSEIYDSIQKMHPDFIISTILIKDAPIPSFIISPLFEEKDKRKLEEFIEKIHRNRWGQEINDILISILQRDLFFPNIKKQHRYEVVEMLSQILVSKGFVNEKFVSSAVKREKQSATAIGGGIAIPHGSPSFIHETAIAVAILKEPIEWGNELVSIVFLLAFKEQDPVIIKKIMAAIAALSEFPLQAQKLQSANDFDEFLKLLRQTNQ</sequence>
<evidence type="ECO:0000256" key="5">
    <source>
        <dbReference type="ARBA" id="ARBA00023163"/>
    </source>
</evidence>
<feature type="domain" description="PTS EIIB type-2" evidence="7">
    <location>
        <begin position="404"/>
        <end position="494"/>
    </location>
</feature>
<dbReference type="Pfam" id="PF00874">
    <property type="entry name" value="PRD"/>
    <property type="match status" value="2"/>
</dbReference>
<dbReference type="InterPro" id="IPR016152">
    <property type="entry name" value="PTrfase/Anion_transptr"/>
</dbReference>
<feature type="domain" description="PRD" evidence="8">
    <location>
        <begin position="186"/>
        <end position="291"/>
    </location>
</feature>
<dbReference type="PROSITE" id="PS51094">
    <property type="entry name" value="PTS_EIIA_TYPE_2"/>
    <property type="match status" value="1"/>
</dbReference>
<dbReference type="Gene3D" id="1.10.10.10">
    <property type="entry name" value="Winged helix-like DNA-binding domain superfamily/Winged helix DNA-binding domain"/>
    <property type="match status" value="2"/>
</dbReference>
<evidence type="ECO:0000256" key="1">
    <source>
        <dbReference type="ARBA" id="ARBA00022679"/>
    </source>
</evidence>
<name>A0A1T4L649_9FIRM</name>
<organism evidence="9 10">
    <name type="scientific">Garciella nitratireducens DSM 15102</name>
    <dbReference type="NCBI Taxonomy" id="1121911"/>
    <lineage>
        <taxon>Bacteria</taxon>
        <taxon>Bacillati</taxon>
        <taxon>Bacillota</taxon>
        <taxon>Clostridia</taxon>
        <taxon>Eubacteriales</taxon>
        <taxon>Eubacteriaceae</taxon>
        <taxon>Garciella</taxon>
    </lineage>
</organism>
<evidence type="ECO:0000259" key="7">
    <source>
        <dbReference type="PROSITE" id="PS51099"/>
    </source>
</evidence>
<evidence type="ECO:0000256" key="2">
    <source>
        <dbReference type="ARBA" id="ARBA00022737"/>
    </source>
</evidence>
<dbReference type="InterPro" id="IPR007737">
    <property type="entry name" value="Mga_HTH"/>
</dbReference>
<gene>
    <name evidence="9" type="ORF">SAMN02745973_00859</name>
</gene>
<evidence type="ECO:0000313" key="10">
    <source>
        <dbReference type="Proteomes" id="UP000196365"/>
    </source>
</evidence>
<dbReference type="Gene3D" id="3.40.930.10">
    <property type="entry name" value="Mannitol-specific EII, Chain A"/>
    <property type="match status" value="1"/>
</dbReference>
<dbReference type="InterPro" id="IPR011608">
    <property type="entry name" value="PRD"/>
</dbReference>
<dbReference type="InterPro" id="IPR013199">
    <property type="entry name" value="HTH_Mga_DNA-bd_dom"/>
</dbReference>
<dbReference type="OrthoDB" id="1639802at2"/>
<dbReference type="EMBL" id="FUWV01000003">
    <property type="protein sequence ID" value="SJZ50154.1"/>
    <property type="molecule type" value="Genomic_DNA"/>
</dbReference>
<evidence type="ECO:0000313" key="9">
    <source>
        <dbReference type="EMBL" id="SJZ50154.1"/>
    </source>
</evidence>
<dbReference type="PROSITE" id="PS00372">
    <property type="entry name" value="PTS_EIIA_TYPE_2_HIS"/>
    <property type="match status" value="1"/>
</dbReference>
<proteinExistence type="predicted"/>
<keyword evidence="2" id="KW-0677">Repeat</keyword>
<dbReference type="PROSITE" id="PS51099">
    <property type="entry name" value="PTS_EIIB_TYPE_2"/>
    <property type="match status" value="1"/>
</dbReference>
<keyword evidence="5" id="KW-0804">Transcription</keyword>
<dbReference type="GO" id="GO:0008982">
    <property type="term" value="F:protein-N(PI)-phosphohistidine-sugar phosphotransferase activity"/>
    <property type="evidence" value="ECO:0007669"/>
    <property type="project" value="InterPro"/>
</dbReference>